<keyword evidence="9 13" id="KW-0961">Cell wall biogenesis/degradation</keyword>
<evidence type="ECO:0000256" key="10">
    <source>
        <dbReference type="ARBA" id="ARBA00023317"/>
    </source>
</evidence>
<keyword evidence="8 13" id="KW-0131">Cell cycle</keyword>
<keyword evidence="10 13" id="KW-0670">Pyruvate</keyword>
<dbReference type="FunCoup" id="A0A6N7EYQ7">
    <property type="interactions" value="408"/>
</dbReference>
<dbReference type="PANTHER" id="PTHR43783">
    <property type="entry name" value="UDP-N-ACETYLGLUCOSAMINE 1-CARBOXYVINYLTRANSFERASE"/>
    <property type="match status" value="1"/>
</dbReference>
<evidence type="ECO:0000256" key="5">
    <source>
        <dbReference type="ARBA" id="ARBA00022679"/>
    </source>
</evidence>
<feature type="binding site" evidence="13">
    <location>
        <position position="97"/>
    </location>
    <ligand>
        <name>UDP-N-acetyl-alpha-D-glucosamine</name>
        <dbReference type="ChEBI" id="CHEBI:57705"/>
    </ligand>
</feature>
<dbReference type="SUPFAM" id="SSF55205">
    <property type="entry name" value="EPT/RTPC-like"/>
    <property type="match status" value="1"/>
</dbReference>
<dbReference type="Pfam" id="PF00275">
    <property type="entry name" value="EPSP_synthase"/>
    <property type="match status" value="1"/>
</dbReference>
<dbReference type="FunFam" id="3.65.10.10:FF:000001">
    <property type="entry name" value="UDP-N-acetylglucosamine 1-carboxyvinyltransferase"/>
    <property type="match status" value="1"/>
</dbReference>
<comment type="subcellular location">
    <subcellularLocation>
        <location evidence="1 13">Cytoplasm</location>
    </subcellularLocation>
</comment>
<evidence type="ECO:0000313" key="16">
    <source>
        <dbReference type="Proteomes" id="UP000471298"/>
    </source>
</evidence>
<comment type="catalytic activity">
    <reaction evidence="12 13">
        <text>phosphoenolpyruvate + UDP-N-acetyl-alpha-D-glucosamine = UDP-N-acetyl-3-O-(1-carboxyvinyl)-alpha-D-glucosamine + phosphate</text>
        <dbReference type="Rhea" id="RHEA:18681"/>
        <dbReference type="ChEBI" id="CHEBI:43474"/>
        <dbReference type="ChEBI" id="CHEBI:57705"/>
        <dbReference type="ChEBI" id="CHEBI:58702"/>
        <dbReference type="ChEBI" id="CHEBI:68483"/>
        <dbReference type="EC" id="2.5.1.7"/>
    </reaction>
</comment>
<accession>A0A6N7EYQ7</accession>
<organism evidence="15 16">
    <name type="scientific">Ostreibacterium oceani</name>
    <dbReference type="NCBI Taxonomy" id="2654998"/>
    <lineage>
        <taxon>Bacteria</taxon>
        <taxon>Pseudomonadati</taxon>
        <taxon>Pseudomonadota</taxon>
        <taxon>Gammaproteobacteria</taxon>
        <taxon>Cardiobacteriales</taxon>
        <taxon>Ostreibacteriaceae</taxon>
        <taxon>Ostreibacterium</taxon>
    </lineage>
</organism>
<evidence type="ECO:0000256" key="9">
    <source>
        <dbReference type="ARBA" id="ARBA00023316"/>
    </source>
</evidence>
<dbReference type="GO" id="GO:0005737">
    <property type="term" value="C:cytoplasm"/>
    <property type="evidence" value="ECO:0007669"/>
    <property type="project" value="UniProtKB-SubCell"/>
</dbReference>
<dbReference type="InterPro" id="IPR036968">
    <property type="entry name" value="Enolpyruvate_Tfrase_sf"/>
</dbReference>
<feature type="active site" description="Proton donor" evidence="13">
    <location>
        <position position="121"/>
    </location>
</feature>
<dbReference type="HAMAP" id="MF_00111">
    <property type="entry name" value="MurA"/>
    <property type="match status" value="1"/>
</dbReference>
<dbReference type="Proteomes" id="UP000471298">
    <property type="component" value="Unassembled WGS sequence"/>
</dbReference>
<dbReference type="GO" id="GO:0019277">
    <property type="term" value="P:UDP-N-acetylgalactosamine biosynthetic process"/>
    <property type="evidence" value="ECO:0007669"/>
    <property type="project" value="InterPro"/>
</dbReference>
<keyword evidence="3 13" id="KW-0963">Cytoplasm</keyword>
<dbReference type="InterPro" id="IPR050068">
    <property type="entry name" value="MurA_subfamily"/>
</dbReference>
<dbReference type="NCBIfam" id="TIGR01072">
    <property type="entry name" value="murA"/>
    <property type="match status" value="1"/>
</dbReference>
<dbReference type="GO" id="GO:0051301">
    <property type="term" value="P:cell division"/>
    <property type="evidence" value="ECO:0007669"/>
    <property type="project" value="UniProtKB-KW"/>
</dbReference>
<dbReference type="InterPro" id="IPR013792">
    <property type="entry name" value="RNA3'P_cycl/enolpyr_Trfase_a/b"/>
</dbReference>
<feature type="binding site" evidence="13">
    <location>
        <begin position="22"/>
        <end position="23"/>
    </location>
    <ligand>
        <name>phosphoenolpyruvate</name>
        <dbReference type="ChEBI" id="CHEBI:58702"/>
    </ligand>
</feature>
<proteinExistence type="inferred from homology"/>
<dbReference type="PANTHER" id="PTHR43783:SF1">
    <property type="entry name" value="UDP-N-ACETYLGLUCOSAMINE 1-CARBOXYVINYLTRANSFERASE"/>
    <property type="match status" value="1"/>
</dbReference>
<evidence type="ECO:0000256" key="8">
    <source>
        <dbReference type="ARBA" id="ARBA00023306"/>
    </source>
</evidence>
<dbReference type="GO" id="GO:0071555">
    <property type="term" value="P:cell wall organization"/>
    <property type="evidence" value="ECO:0007669"/>
    <property type="project" value="UniProtKB-KW"/>
</dbReference>
<dbReference type="EMBL" id="WHNW01000010">
    <property type="protein sequence ID" value="MPV86690.1"/>
    <property type="molecule type" value="Genomic_DNA"/>
</dbReference>
<comment type="similarity">
    <text evidence="11 13">Belongs to the EPSP synthase family. MurA subfamily.</text>
</comment>
<name>A0A6N7EYQ7_9GAMM</name>
<evidence type="ECO:0000256" key="11">
    <source>
        <dbReference type="ARBA" id="ARBA00038367"/>
    </source>
</evidence>
<evidence type="ECO:0000256" key="6">
    <source>
        <dbReference type="ARBA" id="ARBA00022960"/>
    </source>
</evidence>
<feature type="binding site" evidence="13">
    <location>
        <position position="333"/>
    </location>
    <ligand>
        <name>UDP-N-acetyl-alpha-D-glucosamine</name>
        <dbReference type="ChEBI" id="CHEBI:57705"/>
    </ligand>
</feature>
<keyword evidence="5 13" id="KW-0808">Transferase</keyword>
<evidence type="ECO:0000256" key="3">
    <source>
        <dbReference type="ARBA" id="ARBA00022490"/>
    </source>
</evidence>
<evidence type="ECO:0000256" key="13">
    <source>
        <dbReference type="HAMAP-Rule" id="MF_00111"/>
    </source>
</evidence>
<evidence type="ECO:0000256" key="12">
    <source>
        <dbReference type="ARBA" id="ARBA00047527"/>
    </source>
</evidence>
<evidence type="ECO:0000259" key="14">
    <source>
        <dbReference type="Pfam" id="PF00275"/>
    </source>
</evidence>
<dbReference type="NCBIfam" id="NF006873">
    <property type="entry name" value="PRK09369.1"/>
    <property type="match status" value="1"/>
</dbReference>
<protein>
    <recommendedName>
        <fullName evidence="13">UDP-N-acetylglucosamine 1-carboxyvinyltransferase</fullName>
        <ecNumber evidence="13">2.5.1.7</ecNumber>
    </recommendedName>
    <alternativeName>
        <fullName evidence="13">Enoylpyruvate transferase</fullName>
    </alternativeName>
    <alternativeName>
        <fullName evidence="13">UDP-N-acetylglucosamine enolpyruvyl transferase</fullName>
        <shortName evidence="13">EPT</shortName>
    </alternativeName>
</protein>
<feature type="binding site" evidence="13">
    <location>
        <position position="311"/>
    </location>
    <ligand>
        <name>UDP-N-acetyl-alpha-D-glucosamine</name>
        <dbReference type="ChEBI" id="CHEBI:57705"/>
    </ligand>
</feature>
<keyword evidence="6 13" id="KW-0133">Cell shape</keyword>
<sequence length="424" mass="44820">MDKLQITGGIPLQGTVTASGAKNAVLPILAATLLTPEACQIDNVPSLRDVYTTQALLEQFGVKAVFSPNHLGQGQFSTNAATITHTTAPYDLVKTMRASVLVMGPLLGRFHEVSVSLPGGCAIGARPIDQHLKGFEAMGAQITINEGYVQAKAPKGLVGARIVMDIVTVTGTENLLMAAVLAKGTTVLENAAREPEVDDLANMLNAMGAKITGIGSDTLVIEGVSQLRGCQYSVMPDRIETATFLVAAAMTQGFVKVEKTNAKILDSALAKLKQAGAEVAVGPDWISLDMRNKRIMSVDIRTAPFPGFPTDLQAQFMALNTLGTGASTVVETIFENRFMHVPELIRLGAKISVDGRSAVIEGVEELHAAPVMATDLRASASLVLAALAAKGTTVIDRVYHLDRGYEKIEDKLSQLGADVCRLAS</sequence>
<feature type="domain" description="Enolpyruvate transferase" evidence="14">
    <location>
        <begin position="7"/>
        <end position="412"/>
    </location>
</feature>
<dbReference type="AlphaFoldDB" id="A0A6N7EYQ7"/>
<feature type="modified residue" description="2-(S-cysteinyl)pyruvic acid O-phosphothioketal" evidence="13">
    <location>
        <position position="121"/>
    </location>
</feature>
<keyword evidence="16" id="KW-1185">Reference proteome</keyword>
<dbReference type="UniPathway" id="UPA00219"/>
<evidence type="ECO:0000256" key="4">
    <source>
        <dbReference type="ARBA" id="ARBA00022618"/>
    </source>
</evidence>
<evidence type="ECO:0000256" key="7">
    <source>
        <dbReference type="ARBA" id="ARBA00022984"/>
    </source>
</evidence>
<dbReference type="GO" id="GO:0008360">
    <property type="term" value="P:regulation of cell shape"/>
    <property type="evidence" value="ECO:0007669"/>
    <property type="project" value="UniProtKB-KW"/>
</dbReference>
<dbReference type="GO" id="GO:0009252">
    <property type="term" value="P:peptidoglycan biosynthetic process"/>
    <property type="evidence" value="ECO:0007669"/>
    <property type="project" value="UniProtKB-UniRule"/>
</dbReference>
<dbReference type="InterPro" id="IPR001986">
    <property type="entry name" value="Enolpyruvate_Tfrase_dom"/>
</dbReference>
<feature type="binding site" evidence="13">
    <location>
        <begin position="126"/>
        <end position="130"/>
    </location>
    <ligand>
        <name>UDP-N-acetyl-alpha-D-glucosamine</name>
        <dbReference type="ChEBI" id="CHEBI:57705"/>
    </ligand>
</feature>
<keyword evidence="4 13" id="KW-0132">Cell division</keyword>
<dbReference type="CDD" id="cd01555">
    <property type="entry name" value="UdpNAET"/>
    <property type="match status" value="1"/>
</dbReference>
<keyword evidence="7 13" id="KW-0573">Peptidoglycan synthesis</keyword>
<evidence type="ECO:0000256" key="1">
    <source>
        <dbReference type="ARBA" id="ARBA00004496"/>
    </source>
</evidence>
<dbReference type="GO" id="GO:0008760">
    <property type="term" value="F:UDP-N-acetylglucosamine 1-carboxyvinyltransferase activity"/>
    <property type="evidence" value="ECO:0007669"/>
    <property type="project" value="UniProtKB-UniRule"/>
</dbReference>
<gene>
    <name evidence="13 15" type="primary">murA</name>
    <name evidence="15" type="ORF">GCU85_08130</name>
</gene>
<dbReference type="RefSeq" id="WP_152810684.1">
    <property type="nucleotide sequence ID" value="NZ_WHNW01000010.1"/>
</dbReference>
<reference evidence="15 16" key="1">
    <citation type="submission" date="2019-10" db="EMBL/GenBank/DDBJ databases">
        <title>Cardiobacteriales fam. a chemoheterotrophic member of the order Cardiobacteriales, and proposal of Cardiobacteriales fam. nov.</title>
        <authorList>
            <person name="Wang C."/>
        </authorList>
    </citation>
    <scope>NUCLEOTIDE SEQUENCE [LARGE SCALE GENOMIC DNA]</scope>
    <source>
        <strain evidence="15 16">ML27</strain>
    </source>
</reference>
<dbReference type="InParanoid" id="A0A6N7EYQ7"/>
<evidence type="ECO:0000256" key="2">
    <source>
        <dbReference type="ARBA" id="ARBA00004752"/>
    </source>
</evidence>
<dbReference type="InterPro" id="IPR005750">
    <property type="entry name" value="UDP_GlcNAc_COvinyl_MurA"/>
</dbReference>
<comment type="caution">
    <text evidence="13">Lacks conserved residue(s) required for the propagation of feature annotation.</text>
</comment>
<comment type="caution">
    <text evidence="15">The sequence shown here is derived from an EMBL/GenBank/DDBJ whole genome shotgun (WGS) entry which is preliminary data.</text>
</comment>
<dbReference type="EC" id="2.5.1.7" evidence="13"/>
<evidence type="ECO:0000313" key="15">
    <source>
        <dbReference type="EMBL" id="MPV86690.1"/>
    </source>
</evidence>
<dbReference type="Gene3D" id="3.65.10.10">
    <property type="entry name" value="Enolpyruvate transferase domain"/>
    <property type="match status" value="2"/>
</dbReference>
<comment type="function">
    <text evidence="13">Cell wall formation. Adds enolpyruvyl to UDP-N-acetylglucosamine.</text>
</comment>
<comment type="pathway">
    <text evidence="2 13">Cell wall biogenesis; peptidoglycan biosynthesis.</text>
</comment>